<sequence length="398" mass="43654">MGDAAAAAASTSAPTTPTSILICLEDGSDLLADADDGAGTDLVVARDERLLVVDQDEEYVALLLSKESASGGGGGPVEEMEDWMKAARSGCVRWIIKVVSALFLFRHFFLANVHIFFLRCSQTTAMFRFGGKTAYVAVNYLDRFLAQRRVNREHAWGLQLLMVACMSLATKLEEQHAPRLSELPLDACEFAFDRASVLRMELLVLGTLEWRMVAVTPFPYISCFAARFGQDERRAVLVRAVECVFAAIRAMSSVEYQPSTIAVASILVARGRETPADNLDALKAILGSSFPQLDTVSPSRRVCASIRRRLATRCNHPFREGRLLAESAMMSNKCGRCWCLAGACVLLLQRNDSGGRQVADAVDVDVDGGGVLGRLCRRARRGERESQPPGRFRVRGRQ</sequence>
<dbReference type="InterPro" id="IPR013763">
    <property type="entry name" value="Cyclin-like_dom"/>
</dbReference>
<dbReference type="GO" id="GO:0000082">
    <property type="term" value="P:G1/S transition of mitotic cell cycle"/>
    <property type="evidence" value="ECO:0000318"/>
    <property type="project" value="GO_Central"/>
</dbReference>
<dbReference type="Gene3D" id="1.10.472.10">
    <property type="entry name" value="Cyclin-like"/>
    <property type="match status" value="2"/>
</dbReference>
<dbReference type="InterPro" id="IPR036915">
    <property type="entry name" value="Cyclin-like_sf"/>
</dbReference>
<dbReference type="InterPro" id="IPR039361">
    <property type="entry name" value="Cyclin"/>
</dbReference>
<evidence type="ECO:0000256" key="2">
    <source>
        <dbReference type="ARBA" id="ARBA00023306"/>
    </source>
</evidence>
<dbReference type="FunCoup" id="A0A804R6L7">
    <property type="interactions" value="267"/>
</dbReference>
<keyword evidence="5" id="KW-0472">Membrane</keyword>
<accession>A0A804R6L7</accession>
<dbReference type="Proteomes" id="UP000007305">
    <property type="component" value="Chromosome 9"/>
</dbReference>
<organism evidence="7 8">
    <name type="scientific">Zea mays</name>
    <name type="common">Maize</name>
    <dbReference type="NCBI Taxonomy" id="4577"/>
    <lineage>
        <taxon>Eukaryota</taxon>
        <taxon>Viridiplantae</taxon>
        <taxon>Streptophyta</taxon>
        <taxon>Embryophyta</taxon>
        <taxon>Tracheophyta</taxon>
        <taxon>Spermatophyta</taxon>
        <taxon>Magnoliopsida</taxon>
        <taxon>Liliopsida</taxon>
        <taxon>Poales</taxon>
        <taxon>Poaceae</taxon>
        <taxon>PACMAD clade</taxon>
        <taxon>Panicoideae</taxon>
        <taxon>Andropogonodae</taxon>
        <taxon>Andropogoneae</taxon>
        <taxon>Tripsacinae</taxon>
        <taxon>Zea</taxon>
    </lineage>
</organism>
<dbReference type="SUPFAM" id="SSF47954">
    <property type="entry name" value="Cyclin-like"/>
    <property type="match status" value="1"/>
</dbReference>
<keyword evidence="1" id="KW-0132">Cell division</keyword>
<keyword evidence="5" id="KW-1133">Transmembrane helix</keyword>
<dbReference type="InterPro" id="IPR006671">
    <property type="entry name" value="Cyclin_N"/>
</dbReference>
<reference evidence="7" key="3">
    <citation type="submission" date="2021-05" db="UniProtKB">
        <authorList>
            <consortium name="EnsemblPlants"/>
        </authorList>
    </citation>
    <scope>IDENTIFICATION</scope>
    <source>
        <strain evidence="7">cv. B73</strain>
    </source>
</reference>
<evidence type="ECO:0000259" key="6">
    <source>
        <dbReference type="SMART" id="SM00385"/>
    </source>
</evidence>
<dbReference type="SMR" id="A0A804R6L7"/>
<dbReference type="GO" id="GO:0000307">
    <property type="term" value="C:cyclin-dependent protein kinase holoenzyme complex"/>
    <property type="evidence" value="ECO:0000318"/>
    <property type="project" value="GO_Central"/>
</dbReference>
<dbReference type="SMART" id="SM00385">
    <property type="entry name" value="CYCLIN"/>
    <property type="match status" value="1"/>
</dbReference>
<evidence type="ECO:0000313" key="8">
    <source>
        <dbReference type="Proteomes" id="UP000007305"/>
    </source>
</evidence>
<keyword evidence="9" id="KW-1267">Proteomics identification</keyword>
<evidence type="ECO:0000256" key="1">
    <source>
        <dbReference type="ARBA" id="ARBA00022618"/>
    </source>
</evidence>
<keyword evidence="3" id="KW-0195">Cyclin</keyword>
<reference evidence="7" key="2">
    <citation type="submission" date="2019-07" db="EMBL/GenBank/DDBJ databases">
        <authorList>
            <person name="Seetharam A."/>
            <person name="Woodhouse M."/>
            <person name="Cannon E."/>
        </authorList>
    </citation>
    <scope>NUCLEOTIDE SEQUENCE [LARGE SCALE GENOMIC DNA]</scope>
    <source>
        <strain evidence="7">cv. B73</strain>
    </source>
</reference>
<comment type="similarity">
    <text evidence="3">Belongs to the cyclin family.</text>
</comment>
<feature type="transmembrane region" description="Helical" evidence="5">
    <location>
        <begin position="94"/>
        <end position="118"/>
    </location>
</feature>
<dbReference type="GO" id="GO:0005737">
    <property type="term" value="C:cytoplasm"/>
    <property type="evidence" value="ECO:0000318"/>
    <property type="project" value="GO_Central"/>
</dbReference>
<name>A0A804R6L7_MAIZE</name>
<dbReference type="GO" id="GO:0016538">
    <property type="term" value="F:cyclin-dependent protein serine/threonine kinase regulator activity"/>
    <property type="evidence" value="ECO:0000318"/>
    <property type="project" value="GO_Central"/>
</dbReference>
<dbReference type="Gramene" id="Zm00001eb400680_T002">
    <property type="protein sequence ID" value="Zm00001eb400680_P002"/>
    <property type="gene ID" value="Zm00001eb400680"/>
</dbReference>
<protein>
    <recommendedName>
        <fullName evidence="6">Cyclin-like domain-containing protein</fullName>
    </recommendedName>
</protein>
<dbReference type="OrthoDB" id="306099at2759"/>
<evidence type="ECO:0000256" key="3">
    <source>
        <dbReference type="RuleBase" id="RU000383"/>
    </source>
</evidence>
<feature type="domain" description="Cyclin-like" evidence="6">
    <location>
        <begin position="116"/>
        <end position="206"/>
    </location>
</feature>
<keyword evidence="8" id="KW-1185">Reference proteome</keyword>
<dbReference type="InParanoid" id="A0A804R6L7"/>
<dbReference type="CDD" id="cd20544">
    <property type="entry name" value="CYCLIN_AtCycD-like_rpt2"/>
    <property type="match status" value="1"/>
</dbReference>
<keyword evidence="5" id="KW-0812">Transmembrane</keyword>
<evidence type="ECO:0000256" key="4">
    <source>
        <dbReference type="SAM" id="MobiDB-lite"/>
    </source>
</evidence>
<proteinExistence type="evidence at protein level"/>
<keyword evidence="2" id="KW-0131">Cell cycle</keyword>
<evidence type="ECO:0000313" key="7">
    <source>
        <dbReference type="EnsemblPlants" id="Zm00001eb400680_P002"/>
    </source>
</evidence>
<gene>
    <name evidence="7" type="primary">LOC541916</name>
</gene>
<dbReference type="PANTHER" id="PTHR10177">
    <property type="entry name" value="CYCLINS"/>
    <property type="match status" value="1"/>
</dbReference>
<dbReference type="GO" id="GO:0051301">
    <property type="term" value="P:cell division"/>
    <property type="evidence" value="ECO:0007669"/>
    <property type="project" value="UniProtKB-KW"/>
</dbReference>
<dbReference type="Pfam" id="PF00134">
    <property type="entry name" value="Cyclin_N"/>
    <property type="match status" value="1"/>
</dbReference>
<evidence type="ECO:0007829" key="9">
    <source>
        <dbReference type="PeptideAtlas" id="A0A804R6L7"/>
    </source>
</evidence>
<feature type="region of interest" description="Disordered" evidence="4">
    <location>
        <begin position="379"/>
        <end position="398"/>
    </location>
</feature>
<reference evidence="8" key="1">
    <citation type="journal article" date="2009" name="Science">
        <title>The B73 maize genome: complexity, diversity, and dynamics.</title>
        <authorList>
            <person name="Schnable P.S."/>
            <person name="Ware D."/>
            <person name="Fulton R.S."/>
            <person name="Stein J.C."/>
            <person name="Wei F."/>
            <person name="Pasternak S."/>
            <person name="Liang C."/>
            <person name="Zhang J."/>
            <person name="Fulton L."/>
            <person name="Graves T.A."/>
            <person name="Minx P."/>
            <person name="Reily A.D."/>
            <person name="Courtney L."/>
            <person name="Kruchowski S.S."/>
            <person name="Tomlinson C."/>
            <person name="Strong C."/>
            <person name="Delehaunty K."/>
            <person name="Fronick C."/>
            <person name="Courtney B."/>
            <person name="Rock S.M."/>
            <person name="Belter E."/>
            <person name="Du F."/>
            <person name="Kim K."/>
            <person name="Abbott R.M."/>
            <person name="Cotton M."/>
            <person name="Levy A."/>
            <person name="Marchetto P."/>
            <person name="Ochoa K."/>
            <person name="Jackson S.M."/>
            <person name="Gillam B."/>
            <person name="Chen W."/>
            <person name="Yan L."/>
            <person name="Higginbotham J."/>
            <person name="Cardenas M."/>
            <person name="Waligorski J."/>
            <person name="Applebaum E."/>
            <person name="Phelps L."/>
            <person name="Falcone J."/>
            <person name="Kanchi K."/>
            <person name="Thane T."/>
            <person name="Scimone A."/>
            <person name="Thane N."/>
            <person name="Henke J."/>
            <person name="Wang T."/>
            <person name="Ruppert J."/>
            <person name="Shah N."/>
            <person name="Rotter K."/>
            <person name="Hodges J."/>
            <person name="Ingenthron E."/>
            <person name="Cordes M."/>
            <person name="Kohlberg S."/>
            <person name="Sgro J."/>
            <person name="Delgado B."/>
            <person name="Mead K."/>
            <person name="Chinwalla A."/>
            <person name="Leonard S."/>
            <person name="Crouse K."/>
            <person name="Collura K."/>
            <person name="Kudrna D."/>
            <person name="Currie J."/>
            <person name="He R."/>
            <person name="Angelova A."/>
            <person name="Rajasekar S."/>
            <person name="Mueller T."/>
            <person name="Lomeli R."/>
            <person name="Scara G."/>
            <person name="Ko A."/>
            <person name="Delaney K."/>
            <person name="Wissotski M."/>
            <person name="Lopez G."/>
            <person name="Campos D."/>
            <person name="Braidotti M."/>
            <person name="Ashley E."/>
            <person name="Golser W."/>
            <person name="Kim H."/>
            <person name="Lee S."/>
            <person name="Lin J."/>
            <person name="Dujmic Z."/>
            <person name="Kim W."/>
            <person name="Talag J."/>
            <person name="Zuccolo A."/>
            <person name="Fan C."/>
            <person name="Sebastian A."/>
            <person name="Kramer M."/>
            <person name="Spiegel L."/>
            <person name="Nascimento L."/>
            <person name="Zutavern T."/>
            <person name="Miller B."/>
            <person name="Ambroise C."/>
            <person name="Muller S."/>
            <person name="Spooner W."/>
            <person name="Narechania A."/>
            <person name="Ren L."/>
            <person name="Wei S."/>
            <person name="Kumari S."/>
            <person name="Faga B."/>
            <person name="Levy M.J."/>
            <person name="McMahan L."/>
            <person name="Van Buren P."/>
            <person name="Vaughn M.W."/>
            <person name="Ying K."/>
            <person name="Yeh C.-T."/>
            <person name="Emrich S.J."/>
            <person name="Jia Y."/>
            <person name="Kalyanaraman A."/>
            <person name="Hsia A.-P."/>
            <person name="Barbazuk W.B."/>
            <person name="Baucom R.S."/>
            <person name="Brutnell T.P."/>
            <person name="Carpita N.C."/>
            <person name="Chaparro C."/>
            <person name="Chia J.-M."/>
            <person name="Deragon J.-M."/>
            <person name="Estill J.C."/>
            <person name="Fu Y."/>
            <person name="Jeddeloh J.A."/>
            <person name="Han Y."/>
            <person name="Lee H."/>
            <person name="Li P."/>
            <person name="Lisch D.R."/>
            <person name="Liu S."/>
            <person name="Liu Z."/>
            <person name="Nagel D.H."/>
            <person name="McCann M.C."/>
            <person name="SanMiguel P."/>
            <person name="Myers A.M."/>
            <person name="Nettleton D."/>
            <person name="Nguyen J."/>
            <person name="Penning B.W."/>
            <person name="Ponnala L."/>
            <person name="Schneider K.L."/>
            <person name="Schwartz D.C."/>
            <person name="Sharma A."/>
            <person name="Soderlund C."/>
            <person name="Springer N.M."/>
            <person name="Sun Q."/>
            <person name="Wang H."/>
            <person name="Waterman M."/>
            <person name="Westerman R."/>
            <person name="Wolfgruber T.K."/>
            <person name="Yang L."/>
            <person name="Yu Y."/>
            <person name="Zhang L."/>
            <person name="Zhou S."/>
            <person name="Zhu Q."/>
            <person name="Bennetzen J.L."/>
            <person name="Dawe R.K."/>
            <person name="Jiang J."/>
            <person name="Jiang N."/>
            <person name="Presting G.G."/>
            <person name="Wessler S.R."/>
            <person name="Aluru S."/>
            <person name="Martienssen R.A."/>
            <person name="Clifton S.W."/>
            <person name="McCombie W.R."/>
            <person name="Wing R.A."/>
            <person name="Wilson R.K."/>
        </authorList>
    </citation>
    <scope>NUCLEOTIDE SEQUENCE [LARGE SCALE GENOMIC DNA]</scope>
    <source>
        <strain evidence="8">cv. B73</strain>
    </source>
</reference>
<evidence type="ECO:0000256" key="5">
    <source>
        <dbReference type="SAM" id="Phobius"/>
    </source>
</evidence>
<dbReference type="GO" id="GO:0005634">
    <property type="term" value="C:nucleus"/>
    <property type="evidence" value="ECO:0000318"/>
    <property type="project" value="GO_Central"/>
</dbReference>
<dbReference type="EnsemblPlants" id="Zm00001eb400680_T002">
    <property type="protein sequence ID" value="Zm00001eb400680_P002"/>
    <property type="gene ID" value="Zm00001eb400680"/>
</dbReference>
<dbReference type="AlphaFoldDB" id="A0A804R6L7"/>